<dbReference type="Gene3D" id="1.10.287.470">
    <property type="entry name" value="Helix hairpin bin"/>
    <property type="match status" value="1"/>
</dbReference>
<name>A0ABY2SK33_9HYPH</name>
<feature type="transmembrane region" description="Helical" evidence="2">
    <location>
        <begin position="79"/>
        <end position="99"/>
    </location>
</feature>
<dbReference type="Gene3D" id="2.40.50.100">
    <property type="match status" value="1"/>
</dbReference>
<accession>A0ABY2SK33</accession>
<reference evidence="3 4" key="1">
    <citation type="submission" date="2019-04" db="EMBL/GenBank/DDBJ databases">
        <authorList>
            <person name="Li M."/>
            <person name="Gao C."/>
        </authorList>
    </citation>
    <scope>NUCLEOTIDE SEQUENCE [LARGE SCALE GENOMIC DNA]</scope>
    <source>
        <strain evidence="3 4">BGMRC 2031</strain>
    </source>
</reference>
<feature type="coiled-coil region" evidence="1">
    <location>
        <begin position="174"/>
        <end position="201"/>
    </location>
</feature>
<sequence>MRPVAVTSLAWPIRCGDRPDLYLCAGRPVAIGAGRRRGDDLVITDRRGPVWFGTPPAGDGVMDVKLEKKTPSVHLRAKWLAWGALAVFLALCVMLYRLAVADDFLRVPAASAKFHTVKRGPHTDTLVTRAVAIPSESVIVSSERGGKVTEILKAPSDYVTQGEVIARLSNYDFVLQVTSRIADATEQINNLRNMRMLLEKNSRDTKVELEKSGYNLLKTKREIHRNKKLYEKSIIEKAVYEDRLDELAYWQRTCAILSEHNAQQESILPHQYHEIDESIKRLGNLVNLIKGGLEQLTIVSPIEGTLTALDIKIGQQIKPGEKITIVDNLHSYYFEAAFSEYYLDKIQPKVSVMAEAGGVRIPLIIESVSPVVDNGKFKARLRMSEPRQIALKRGQSIDLHVSLGTSRHALLAPSEAIFFQDGQAKVYIYDAKSRRALKSPVKIKRQGAQETEIVGGLTEGQQVVTFADNDYEKSNIIEFD</sequence>
<keyword evidence="2" id="KW-1133">Transmembrane helix</keyword>
<evidence type="ECO:0000256" key="1">
    <source>
        <dbReference type="SAM" id="Coils"/>
    </source>
</evidence>
<keyword evidence="2" id="KW-0812">Transmembrane</keyword>
<evidence type="ECO:0000313" key="3">
    <source>
        <dbReference type="EMBL" id="TKI05104.1"/>
    </source>
</evidence>
<dbReference type="Gene3D" id="2.40.30.170">
    <property type="match status" value="1"/>
</dbReference>
<proteinExistence type="predicted"/>
<organism evidence="3 4">
    <name type="scientific">Martelella alba</name>
    <dbReference type="NCBI Taxonomy" id="2590451"/>
    <lineage>
        <taxon>Bacteria</taxon>
        <taxon>Pseudomonadati</taxon>
        <taxon>Pseudomonadota</taxon>
        <taxon>Alphaproteobacteria</taxon>
        <taxon>Hyphomicrobiales</taxon>
        <taxon>Aurantimonadaceae</taxon>
        <taxon>Martelella</taxon>
    </lineage>
</organism>
<gene>
    <name evidence="3" type="ORF">FCN80_15480</name>
</gene>
<evidence type="ECO:0000313" key="4">
    <source>
        <dbReference type="Proteomes" id="UP000305202"/>
    </source>
</evidence>
<dbReference type="NCBIfam" id="NF038010">
    <property type="entry name" value="ABC_adapt_DarC"/>
    <property type="match status" value="1"/>
</dbReference>
<dbReference type="PANTHER" id="PTHR30469">
    <property type="entry name" value="MULTIDRUG RESISTANCE PROTEIN MDTA"/>
    <property type="match status" value="1"/>
</dbReference>
<protein>
    <submittedName>
        <fullName evidence="3">HlyD family efflux transporter periplasmic adaptor subunit</fullName>
    </submittedName>
</protein>
<dbReference type="EMBL" id="SZPQ01000022">
    <property type="protein sequence ID" value="TKI05104.1"/>
    <property type="molecule type" value="Genomic_DNA"/>
</dbReference>
<evidence type="ECO:0000256" key="2">
    <source>
        <dbReference type="SAM" id="Phobius"/>
    </source>
</evidence>
<dbReference type="Proteomes" id="UP000305202">
    <property type="component" value="Unassembled WGS sequence"/>
</dbReference>
<keyword evidence="4" id="KW-1185">Reference proteome</keyword>
<dbReference type="Gene3D" id="2.40.420.20">
    <property type="match status" value="1"/>
</dbReference>
<keyword evidence="1" id="KW-0175">Coiled coil</keyword>
<dbReference type="PANTHER" id="PTHR30469:SF33">
    <property type="entry name" value="SLR1207 PROTEIN"/>
    <property type="match status" value="1"/>
</dbReference>
<comment type="caution">
    <text evidence="3">The sequence shown here is derived from an EMBL/GenBank/DDBJ whole genome shotgun (WGS) entry which is preliminary data.</text>
</comment>
<keyword evidence="2" id="KW-0472">Membrane</keyword>